<organism evidence="1 2">
    <name type="scientific">Brucella lupini</name>
    <dbReference type="NCBI Taxonomy" id="255457"/>
    <lineage>
        <taxon>Bacteria</taxon>
        <taxon>Pseudomonadati</taxon>
        <taxon>Pseudomonadota</taxon>
        <taxon>Alphaproteobacteria</taxon>
        <taxon>Hyphomicrobiales</taxon>
        <taxon>Brucellaceae</taxon>
        <taxon>Brucella/Ochrobactrum group</taxon>
        <taxon>Brucella</taxon>
    </lineage>
</organism>
<proteinExistence type="predicted"/>
<dbReference type="EMBL" id="NNRN01000019">
    <property type="protein sequence ID" value="OYR32700.1"/>
    <property type="molecule type" value="Genomic_DNA"/>
</dbReference>
<comment type="caution">
    <text evidence="1">The sequence shown here is derived from an EMBL/GenBank/DDBJ whole genome shotgun (WGS) entry which is preliminary data.</text>
</comment>
<evidence type="ECO:0000313" key="1">
    <source>
        <dbReference type="EMBL" id="OYR32700.1"/>
    </source>
</evidence>
<dbReference type="Proteomes" id="UP000216363">
    <property type="component" value="Unassembled WGS sequence"/>
</dbReference>
<dbReference type="AlphaFoldDB" id="A0A256H0M7"/>
<reference evidence="1 2" key="1">
    <citation type="submission" date="2017-07" db="EMBL/GenBank/DDBJ databases">
        <title>Draft genome of Ochrobactrum lupini type strain LUP21.</title>
        <authorList>
            <person name="Krzyzanowska D.M."/>
            <person name="Jafra S."/>
        </authorList>
    </citation>
    <scope>NUCLEOTIDE SEQUENCE [LARGE SCALE GENOMIC DNA]</scope>
    <source>
        <strain evidence="1 2">LUP21</strain>
    </source>
</reference>
<name>A0A256H0M7_9HYPH</name>
<accession>A0A256H0M7</accession>
<evidence type="ECO:0000313" key="2">
    <source>
        <dbReference type="Proteomes" id="UP000216363"/>
    </source>
</evidence>
<protein>
    <submittedName>
        <fullName evidence="1">Uncharacterized protein</fullName>
    </submittedName>
</protein>
<gene>
    <name evidence="1" type="ORF">CES86_5580</name>
</gene>
<sequence>MAPLVFAGLIHVFPECLVAAFAICWQSLPLAASESSSVAIL</sequence>